<reference evidence="1 2" key="1">
    <citation type="submission" date="2018-09" db="EMBL/GenBank/DDBJ databases">
        <title>Genomic Encyclopedia of Archaeal and Bacterial Type Strains, Phase II (KMG-II): from individual species to whole genera.</title>
        <authorList>
            <person name="Goeker M."/>
        </authorList>
    </citation>
    <scope>NUCLEOTIDE SEQUENCE [LARGE SCALE GENOMIC DNA]</scope>
    <source>
        <strain evidence="1 2">DSM 21950</strain>
    </source>
</reference>
<organism evidence="1 2">
    <name type="scientific">Marinifilum flexuosum</name>
    <dbReference type="NCBI Taxonomy" id="1117708"/>
    <lineage>
        <taxon>Bacteria</taxon>
        <taxon>Pseudomonadati</taxon>
        <taxon>Bacteroidota</taxon>
        <taxon>Bacteroidia</taxon>
        <taxon>Marinilabiliales</taxon>
        <taxon>Marinifilaceae</taxon>
    </lineage>
</organism>
<evidence type="ECO:0000313" key="1">
    <source>
        <dbReference type="EMBL" id="RKD98748.1"/>
    </source>
</evidence>
<dbReference type="Proteomes" id="UP000284531">
    <property type="component" value="Unassembled WGS sequence"/>
</dbReference>
<protein>
    <submittedName>
        <fullName evidence="1">Uncharacterized protein</fullName>
    </submittedName>
</protein>
<accession>A0A419WTN0</accession>
<keyword evidence="2" id="KW-1185">Reference proteome</keyword>
<proteinExistence type="predicted"/>
<dbReference type="EMBL" id="RAPQ01000011">
    <property type="protein sequence ID" value="RKD98748.1"/>
    <property type="molecule type" value="Genomic_DNA"/>
</dbReference>
<sequence length="248" mass="28397">MLDFHKLKNSIEKGLSNSVYLSKELSGEINGLITAEYFITTNIALAINSDFNKNSNNEYSQFLKIVIENRVNEFYDKSFPEFNKDLFNMELFNASNLTLKNQNLRYKRGKIDIGIYSNNNTPITLIEVKKYSPTPAEFGKDLNRIRAIIDNIENTGSSIISKGYIAFAFQNDKRYKGSPKTRTNKTINKYEKIIKQNGLKDRVSISKYIFSNSYNGDLERDDYAINDNHFFGGLIVEINEKTLPNSGS</sequence>
<comment type="caution">
    <text evidence="1">The sequence shown here is derived from an EMBL/GenBank/DDBJ whole genome shotgun (WGS) entry which is preliminary data.</text>
</comment>
<dbReference type="AlphaFoldDB" id="A0A419WTN0"/>
<evidence type="ECO:0000313" key="2">
    <source>
        <dbReference type="Proteomes" id="UP000284531"/>
    </source>
</evidence>
<gene>
    <name evidence="1" type="ORF">BXY64_3611</name>
</gene>
<name>A0A419WTN0_9BACT</name>
<dbReference type="RefSeq" id="WP_120241323.1">
    <property type="nucleotide sequence ID" value="NZ_RAPQ01000011.1"/>
</dbReference>